<evidence type="ECO:0000256" key="4">
    <source>
        <dbReference type="PROSITE-ProRule" id="PRU00024"/>
    </source>
</evidence>
<feature type="domain" description="RING-type" evidence="7">
    <location>
        <begin position="37"/>
        <end position="77"/>
    </location>
</feature>
<dbReference type="InterPro" id="IPR003877">
    <property type="entry name" value="SPRY_dom"/>
</dbReference>
<feature type="compositionally biased region" description="Acidic residues" evidence="6">
    <location>
        <begin position="9"/>
        <end position="19"/>
    </location>
</feature>
<dbReference type="InterPro" id="IPR013083">
    <property type="entry name" value="Znf_RING/FYVE/PHD"/>
</dbReference>
<feature type="domain" description="B30.2/SPRY" evidence="9">
    <location>
        <begin position="295"/>
        <end position="487"/>
    </location>
</feature>
<evidence type="ECO:0000259" key="8">
    <source>
        <dbReference type="PROSITE" id="PS50119"/>
    </source>
</evidence>
<dbReference type="InterPro" id="IPR006574">
    <property type="entry name" value="PRY"/>
</dbReference>
<keyword evidence="5" id="KW-0175">Coiled coil</keyword>
<feature type="domain" description="B box-type" evidence="8">
    <location>
        <begin position="109"/>
        <end position="148"/>
    </location>
</feature>
<dbReference type="InterPro" id="IPR001841">
    <property type="entry name" value="Znf_RING"/>
</dbReference>
<evidence type="ECO:0000256" key="3">
    <source>
        <dbReference type="ARBA" id="ARBA00022833"/>
    </source>
</evidence>
<dbReference type="SMART" id="SM00336">
    <property type="entry name" value="BBOX"/>
    <property type="match status" value="1"/>
</dbReference>
<dbReference type="GO" id="GO:0004842">
    <property type="term" value="F:ubiquitin-protein transferase activity"/>
    <property type="evidence" value="ECO:0007669"/>
    <property type="project" value="InterPro"/>
</dbReference>
<evidence type="ECO:0000256" key="5">
    <source>
        <dbReference type="SAM" id="Coils"/>
    </source>
</evidence>
<dbReference type="InterPro" id="IPR027370">
    <property type="entry name" value="Znf-RING_euk"/>
</dbReference>
<dbReference type="InterPro" id="IPR050143">
    <property type="entry name" value="TRIM/RBCC"/>
</dbReference>
<dbReference type="PRINTS" id="PR01407">
    <property type="entry name" value="BUTYPHLNCDUF"/>
</dbReference>
<dbReference type="Pfam" id="PF00643">
    <property type="entry name" value="zf-B_box"/>
    <property type="match status" value="1"/>
</dbReference>
<dbReference type="SMART" id="SM00504">
    <property type="entry name" value="Ubox"/>
    <property type="match status" value="1"/>
</dbReference>
<dbReference type="PANTHER" id="PTHR24103">
    <property type="entry name" value="E3 UBIQUITIN-PROTEIN LIGASE TRIM"/>
    <property type="match status" value="1"/>
</dbReference>
<dbReference type="SMART" id="SM00449">
    <property type="entry name" value="SPRY"/>
    <property type="match status" value="1"/>
</dbReference>
<evidence type="ECO:0000256" key="6">
    <source>
        <dbReference type="SAM" id="MobiDB-lite"/>
    </source>
</evidence>
<keyword evidence="3" id="KW-0862">Zinc</keyword>
<dbReference type="InterPro" id="IPR013320">
    <property type="entry name" value="ConA-like_dom_sf"/>
</dbReference>
<dbReference type="Proteomes" id="UP001221898">
    <property type="component" value="Unassembled WGS sequence"/>
</dbReference>
<dbReference type="AlphaFoldDB" id="A0AAD7RRH0"/>
<comment type="caution">
    <text evidence="10">The sequence shown here is derived from an EMBL/GenBank/DDBJ whole genome shotgun (WGS) entry which is preliminary data.</text>
</comment>
<dbReference type="InterPro" id="IPR003879">
    <property type="entry name" value="Butyrophylin_SPRY"/>
</dbReference>
<gene>
    <name evidence="10" type="ORF">AAFF_G00125910</name>
</gene>
<dbReference type="GO" id="GO:0008270">
    <property type="term" value="F:zinc ion binding"/>
    <property type="evidence" value="ECO:0007669"/>
    <property type="project" value="UniProtKB-KW"/>
</dbReference>
<dbReference type="SUPFAM" id="SSF49899">
    <property type="entry name" value="Concanavalin A-like lectins/glucanases"/>
    <property type="match status" value="1"/>
</dbReference>
<keyword evidence="11" id="KW-1185">Reference proteome</keyword>
<evidence type="ECO:0000256" key="2">
    <source>
        <dbReference type="ARBA" id="ARBA00022771"/>
    </source>
</evidence>
<keyword evidence="2 4" id="KW-0863">Zinc-finger</keyword>
<evidence type="ECO:0000259" key="7">
    <source>
        <dbReference type="PROSITE" id="PS50089"/>
    </source>
</evidence>
<dbReference type="PROSITE" id="PS50119">
    <property type="entry name" value="ZF_BBOX"/>
    <property type="match status" value="1"/>
</dbReference>
<dbReference type="SUPFAM" id="SSF57845">
    <property type="entry name" value="B-box zinc-binding domain"/>
    <property type="match status" value="1"/>
</dbReference>
<dbReference type="GO" id="GO:0016567">
    <property type="term" value="P:protein ubiquitination"/>
    <property type="evidence" value="ECO:0007669"/>
    <property type="project" value="InterPro"/>
</dbReference>
<evidence type="ECO:0000313" key="11">
    <source>
        <dbReference type="Proteomes" id="UP001221898"/>
    </source>
</evidence>
<dbReference type="PROSITE" id="PS50188">
    <property type="entry name" value="B302_SPRY"/>
    <property type="match status" value="1"/>
</dbReference>
<dbReference type="FunFam" id="2.60.120.920:FF:000004">
    <property type="entry name" value="Butyrophilin subfamily 1 member A1"/>
    <property type="match status" value="1"/>
</dbReference>
<dbReference type="SUPFAM" id="SSF57850">
    <property type="entry name" value="RING/U-box"/>
    <property type="match status" value="1"/>
</dbReference>
<dbReference type="InterPro" id="IPR001870">
    <property type="entry name" value="B30.2/SPRY"/>
</dbReference>
<dbReference type="InterPro" id="IPR017907">
    <property type="entry name" value="Znf_RING_CS"/>
</dbReference>
<name>A0AAD7RRH0_9TELE</name>
<accession>A0AAD7RRH0</accession>
<evidence type="ECO:0000259" key="9">
    <source>
        <dbReference type="PROSITE" id="PS50188"/>
    </source>
</evidence>
<dbReference type="InterPro" id="IPR003613">
    <property type="entry name" value="Ubox_domain"/>
</dbReference>
<proteinExistence type="predicted"/>
<feature type="coiled-coil region" evidence="5">
    <location>
        <begin position="156"/>
        <end position="230"/>
    </location>
</feature>
<sequence length="490" mass="55624">MAECKVEVDVDGEGESENESESKAAERPSLMEEDLSCPVCRDLYRDPVLLSCTHSFCRGCLEHSWEQKGTHECPVCRQGCDGEQPIPNRALRNTCESYQREKGWRVPILAAALCGLHRRELVLYCVKDEEPVCIDCVTLHRGHELSPLERGVPGCKEELNDKINIMEEKVESFKRMRHKCSATSEYIRSQAQQAEKQIKMEFEKLHQFLNEEEASRIAALRQEEEEKKLRARERCYILARHIATLNETIQAVKREMGADDLTFLQNFQALKRRAQWTTEDPHSAQESLINVAKHLGSLGFKVWEKMQSHVKCLPVIMDPNTASPWLSMSPDMASVCASEERLLMPDNVERFDPCVFVLGSEGLDSGRHRWDIHVGDNPKWIVGVCKESVARKRKFTVTASGGVWTIGLSKGVYSALTSPRTTLNLERQLETVRVKLNVDKGEVSFWDPSDQKHICTFTDTFNEKVFPLFGPGLNSTPMAIIPAKVYVNSV</sequence>
<keyword evidence="1" id="KW-0479">Metal-binding</keyword>
<dbReference type="SMART" id="SM00589">
    <property type="entry name" value="PRY"/>
    <property type="match status" value="1"/>
</dbReference>
<reference evidence="10" key="1">
    <citation type="journal article" date="2023" name="Science">
        <title>Genome structures resolve the early diversification of teleost fishes.</title>
        <authorList>
            <person name="Parey E."/>
            <person name="Louis A."/>
            <person name="Montfort J."/>
            <person name="Bouchez O."/>
            <person name="Roques C."/>
            <person name="Iampietro C."/>
            <person name="Lluch J."/>
            <person name="Castinel A."/>
            <person name="Donnadieu C."/>
            <person name="Desvignes T."/>
            <person name="Floi Bucao C."/>
            <person name="Jouanno E."/>
            <person name="Wen M."/>
            <person name="Mejri S."/>
            <person name="Dirks R."/>
            <person name="Jansen H."/>
            <person name="Henkel C."/>
            <person name="Chen W.J."/>
            <person name="Zahm M."/>
            <person name="Cabau C."/>
            <person name="Klopp C."/>
            <person name="Thompson A.W."/>
            <person name="Robinson-Rechavi M."/>
            <person name="Braasch I."/>
            <person name="Lecointre G."/>
            <person name="Bobe J."/>
            <person name="Postlethwait J.H."/>
            <person name="Berthelot C."/>
            <person name="Roest Crollius H."/>
            <person name="Guiguen Y."/>
        </authorList>
    </citation>
    <scope>NUCLEOTIDE SEQUENCE</scope>
    <source>
        <strain evidence="10">NC1722</strain>
    </source>
</reference>
<dbReference type="Gene3D" id="3.30.160.60">
    <property type="entry name" value="Classic Zinc Finger"/>
    <property type="match status" value="1"/>
</dbReference>
<dbReference type="EMBL" id="JAINUG010000189">
    <property type="protein sequence ID" value="KAJ8388835.1"/>
    <property type="molecule type" value="Genomic_DNA"/>
</dbReference>
<dbReference type="Gene3D" id="2.60.120.920">
    <property type="match status" value="1"/>
</dbReference>
<dbReference type="InterPro" id="IPR043136">
    <property type="entry name" value="B30.2/SPRY_sf"/>
</dbReference>
<dbReference type="Pfam" id="PF13445">
    <property type="entry name" value="zf-RING_UBOX"/>
    <property type="match status" value="1"/>
</dbReference>
<dbReference type="Pfam" id="PF13765">
    <property type="entry name" value="PRY"/>
    <property type="match status" value="1"/>
</dbReference>
<dbReference type="Pfam" id="PF25600">
    <property type="entry name" value="TRIM_CC"/>
    <property type="match status" value="1"/>
</dbReference>
<protein>
    <recommendedName>
        <fullName evidence="12">Zinc-binding protein A33-like</fullName>
    </recommendedName>
</protein>
<organism evidence="10 11">
    <name type="scientific">Aldrovandia affinis</name>
    <dbReference type="NCBI Taxonomy" id="143900"/>
    <lineage>
        <taxon>Eukaryota</taxon>
        <taxon>Metazoa</taxon>
        <taxon>Chordata</taxon>
        <taxon>Craniata</taxon>
        <taxon>Vertebrata</taxon>
        <taxon>Euteleostomi</taxon>
        <taxon>Actinopterygii</taxon>
        <taxon>Neopterygii</taxon>
        <taxon>Teleostei</taxon>
        <taxon>Notacanthiformes</taxon>
        <taxon>Halosauridae</taxon>
        <taxon>Aldrovandia</taxon>
    </lineage>
</organism>
<evidence type="ECO:0008006" key="12">
    <source>
        <dbReference type="Google" id="ProtNLM"/>
    </source>
</evidence>
<dbReference type="InterPro" id="IPR058030">
    <property type="entry name" value="TRIM8/14/16/25/29/45/65_CC"/>
</dbReference>
<dbReference type="SMART" id="SM00184">
    <property type="entry name" value="RING"/>
    <property type="match status" value="1"/>
</dbReference>
<dbReference type="Gene3D" id="3.30.40.10">
    <property type="entry name" value="Zinc/RING finger domain, C3HC4 (zinc finger)"/>
    <property type="match status" value="1"/>
</dbReference>
<dbReference type="PROSITE" id="PS50089">
    <property type="entry name" value="ZF_RING_2"/>
    <property type="match status" value="1"/>
</dbReference>
<evidence type="ECO:0000313" key="10">
    <source>
        <dbReference type="EMBL" id="KAJ8388835.1"/>
    </source>
</evidence>
<feature type="region of interest" description="Disordered" evidence="6">
    <location>
        <begin position="1"/>
        <end position="29"/>
    </location>
</feature>
<dbReference type="Pfam" id="PF00622">
    <property type="entry name" value="SPRY"/>
    <property type="match status" value="1"/>
</dbReference>
<evidence type="ECO:0000256" key="1">
    <source>
        <dbReference type="ARBA" id="ARBA00022723"/>
    </source>
</evidence>
<dbReference type="InterPro" id="IPR000315">
    <property type="entry name" value="Znf_B-box"/>
</dbReference>
<feature type="compositionally biased region" description="Basic and acidic residues" evidence="6">
    <location>
        <begin position="20"/>
        <end position="29"/>
    </location>
</feature>
<dbReference type="PROSITE" id="PS00518">
    <property type="entry name" value="ZF_RING_1"/>
    <property type="match status" value="1"/>
</dbReference>
<dbReference type="CDD" id="cd12893">
    <property type="entry name" value="SPRY_PRY_TRIM35"/>
    <property type="match status" value="1"/>
</dbReference>